<dbReference type="InterPro" id="IPR038019">
    <property type="entry name" value="PRib_AMP_CycHydrolase_sf"/>
</dbReference>
<dbReference type="OrthoDB" id="9795769at2"/>
<dbReference type="GO" id="GO:0000287">
    <property type="term" value="F:magnesium ion binding"/>
    <property type="evidence" value="ECO:0007669"/>
    <property type="project" value="UniProtKB-UniRule"/>
</dbReference>
<dbReference type="UniPathway" id="UPA00031">
    <property type="reaction ID" value="UER00008"/>
</dbReference>
<comment type="pathway">
    <text evidence="3 11">Amino-acid biosynthesis; L-histidine biosynthesis; L-histidine from 5-phospho-alpha-D-ribose 1-diphosphate: step 3/9.</text>
</comment>
<evidence type="ECO:0000313" key="13">
    <source>
        <dbReference type="EMBL" id="RJG47421.1"/>
    </source>
</evidence>
<proteinExistence type="inferred from homology"/>
<reference evidence="13 14" key="1">
    <citation type="submission" date="2018-09" db="EMBL/GenBank/DDBJ databases">
        <authorList>
            <person name="Wang F."/>
        </authorList>
    </citation>
    <scope>NUCLEOTIDE SEQUENCE [LARGE SCALE GENOMIC DNA]</scope>
    <source>
        <strain evidence="13 14">PLHSC7-2</strain>
    </source>
</reference>
<evidence type="ECO:0000256" key="1">
    <source>
        <dbReference type="ARBA" id="ARBA00000024"/>
    </source>
</evidence>
<dbReference type="GO" id="GO:0004636">
    <property type="term" value="F:phosphoribosyl-ATP diphosphatase activity"/>
    <property type="evidence" value="ECO:0007669"/>
    <property type="project" value="UniProtKB-EC"/>
</dbReference>
<dbReference type="AlphaFoldDB" id="A0A418YE34"/>
<evidence type="ECO:0000256" key="8">
    <source>
        <dbReference type="ARBA" id="ARBA00022605"/>
    </source>
</evidence>
<dbReference type="GO" id="GO:0005737">
    <property type="term" value="C:cytoplasm"/>
    <property type="evidence" value="ECO:0007669"/>
    <property type="project" value="UniProtKB-SubCell"/>
</dbReference>
<comment type="subcellular location">
    <subcellularLocation>
        <location evidence="11">Cytoplasm</location>
    </subcellularLocation>
</comment>
<feature type="binding site" evidence="11">
    <location>
        <position position="113"/>
    </location>
    <ligand>
        <name>Zn(2+)</name>
        <dbReference type="ChEBI" id="CHEBI:29105"/>
        <note>ligand shared between dimeric partners</note>
    </ligand>
</feature>
<comment type="similarity">
    <text evidence="6">In the N-terminal section; belongs to the PRA-CH family.</text>
</comment>
<dbReference type="EC" id="3.5.4.19" evidence="11"/>
<keyword evidence="8 11" id="KW-0028">Amino-acid biosynthesis</keyword>
<feature type="domain" description="Phosphoribosyl-AMP cyclohydrolase" evidence="12">
    <location>
        <begin position="49"/>
        <end position="122"/>
    </location>
</feature>
<comment type="catalytic activity">
    <reaction evidence="1 11">
        <text>1-(5-phospho-beta-D-ribosyl)-5'-AMP + H2O = 1-(5-phospho-beta-D-ribosyl)-5-[(5-phospho-beta-D-ribosylamino)methylideneamino]imidazole-4-carboxamide</text>
        <dbReference type="Rhea" id="RHEA:20049"/>
        <dbReference type="ChEBI" id="CHEBI:15377"/>
        <dbReference type="ChEBI" id="CHEBI:58435"/>
        <dbReference type="ChEBI" id="CHEBI:59457"/>
        <dbReference type="EC" id="3.5.4.19"/>
    </reaction>
</comment>
<keyword evidence="7 11" id="KW-0963">Cytoplasm</keyword>
<comment type="caution">
    <text evidence="13">The sequence shown here is derived from an EMBL/GenBank/DDBJ whole genome shotgun (WGS) entry which is preliminary data.</text>
</comment>
<dbReference type="FunFam" id="3.10.20.810:FF:000001">
    <property type="entry name" value="Histidine biosynthesis bifunctional protein HisIE"/>
    <property type="match status" value="1"/>
</dbReference>
<gene>
    <name evidence="11 13" type="primary">hisI</name>
    <name evidence="13" type="ORF">D1Z90_10945</name>
</gene>
<dbReference type="GO" id="GO:0004635">
    <property type="term" value="F:phosphoribosyl-AMP cyclohydrolase activity"/>
    <property type="evidence" value="ECO:0007669"/>
    <property type="project" value="UniProtKB-UniRule"/>
</dbReference>
<organism evidence="13 14">
    <name type="scientific">Motilimonas pumila</name>
    <dbReference type="NCBI Taxonomy" id="2303987"/>
    <lineage>
        <taxon>Bacteria</taxon>
        <taxon>Pseudomonadati</taxon>
        <taxon>Pseudomonadota</taxon>
        <taxon>Gammaproteobacteria</taxon>
        <taxon>Alteromonadales</taxon>
        <taxon>Alteromonadales genera incertae sedis</taxon>
        <taxon>Motilimonas</taxon>
    </lineage>
</organism>
<name>A0A418YE34_9GAMM</name>
<keyword evidence="11" id="KW-0862">Zinc</keyword>
<comment type="cofactor">
    <cofactor evidence="11">
        <name>Mg(2+)</name>
        <dbReference type="ChEBI" id="CHEBI:18420"/>
    </cofactor>
    <text evidence="11">Binds 1 Mg(2+) ion per subunit.</text>
</comment>
<comment type="pathway">
    <text evidence="4">Amino-acid biosynthesis; L-histidine biosynthesis; L-histidine from 5-phospho-alpha-D-ribose 1-diphosphate: step 2/9.</text>
</comment>
<dbReference type="RefSeq" id="WP_119910801.1">
    <property type="nucleotide sequence ID" value="NZ_QZCH01000013.1"/>
</dbReference>
<evidence type="ECO:0000256" key="3">
    <source>
        <dbReference type="ARBA" id="ARBA00005169"/>
    </source>
</evidence>
<feature type="binding site" evidence="11">
    <location>
        <position position="120"/>
    </location>
    <ligand>
        <name>Zn(2+)</name>
        <dbReference type="ChEBI" id="CHEBI:29105"/>
        <note>ligand shared between dimeric partners</note>
    </ligand>
</feature>
<keyword evidence="11" id="KW-0460">Magnesium</keyword>
<comment type="subunit">
    <text evidence="11">Homodimer.</text>
</comment>
<keyword evidence="10 11" id="KW-0368">Histidine biosynthesis</keyword>
<dbReference type="PANTHER" id="PTHR42945:SF1">
    <property type="entry name" value="HISTIDINE BIOSYNTHESIS BIFUNCTIONAL PROTEIN HIS7"/>
    <property type="match status" value="1"/>
</dbReference>
<evidence type="ECO:0000256" key="4">
    <source>
        <dbReference type="ARBA" id="ARBA00005204"/>
    </source>
</evidence>
<sequence>MQRDFFIGLEQLKHGSAIDLGEVIAHLAFNEQGLIPVISQDASSGEVLMFAWMNQAALLQTLATQRMTYWSRSRQQLWVKGESSGHCQQLIDMSFDCDGDVVLCRIQQQGPACHTGRPSCFYLDVEHDAQQVIVKGEYQVS</sequence>
<dbReference type="EMBL" id="QZCH01000013">
    <property type="protein sequence ID" value="RJG47421.1"/>
    <property type="molecule type" value="Genomic_DNA"/>
</dbReference>
<protein>
    <recommendedName>
        <fullName evidence="11">Phosphoribosyl-AMP cyclohydrolase</fullName>
        <shortName evidence="11">PRA-CH</shortName>
        <ecNumber evidence="11">3.5.4.19</ecNumber>
    </recommendedName>
</protein>
<keyword evidence="11" id="KW-0479">Metal-binding</keyword>
<dbReference type="Gene3D" id="3.10.20.810">
    <property type="entry name" value="Phosphoribosyl-AMP cyclohydrolase"/>
    <property type="match status" value="1"/>
</dbReference>
<evidence type="ECO:0000313" key="14">
    <source>
        <dbReference type="Proteomes" id="UP000283255"/>
    </source>
</evidence>
<comment type="function">
    <text evidence="11">Catalyzes the hydrolysis of the adenine ring of phosphoribosyl-AMP.</text>
</comment>
<dbReference type="GO" id="GO:0000105">
    <property type="term" value="P:L-histidine biosynthetic process"/>
    <property type="evidence" value="ECO:0007669"/>
    <property type="project" value="UniProtKB-UniRule"/>
</dbReference>
<keyword evidence="9 11" id="KW-0378">Hydrolase</keyword>
<feature type="binding site" evidence="11">
    <location>
        <position position="100"/>
    </location>
    <ligand>
        <name>Mg(2+)</name>
        <dbReference type="ChEBI" id="CHEBI:18420"/>
    </ligand>
</feature>
<dbReference type="InterPro" id="IPR002496">
    <property type="entry name" value="PRib_AMP_CycHydrolase_dom"/>
</dbReference>
<evidence type="ECO:0000256" key="9">
    <source>
        <dbReference type="ARBA" id="ARBA00022801"/>
    </source>
</evidence>
<accession>A0A418YE34</accession>
<comment type="cofactor">
    <cofactor evidence="11">
        <name>Zn(2+)</name>
        <dbReference type="ChEBI" id="CHEBI:29105"/>
    </cofactor>
    <text evidence="11">Binds 1 zinc ion per subunit.</text>
</comment>
<feature type="binding site" evidence="11">
    <location>
        <position position="96"/>
    </location>
    <ligand>
        <name>Mg(2+)</name>
        <dbReference type="ChEBI" id="CHEBI:18420"/>
    </ligand>
</feature>
<dbReference type="HAMAP" id="MF_01021">
    <property type="entry name" value="HisI"/>
    <property type="match status" value="1"/>
</dbReference>
<evidence type="ECO:0000256" key="2">
    <source>
        <dbReference type="ARBA" id="ARBA00001460"/>
    </source>
</evidence>
<evidence type="ECO:0000256" key="10">
    <source>
        <dbReference type="ARBA" id="ARBA00023102"/>
    </source>
</evidence>
<dbReference type="Pfam" id="PF01502">
    <property type="entry name" value="PRA-CH"/>
    <property type="match status" value="1"/>
</dbReference>
<feature type="binding site" evidence="11">
    <location>
        <position position="98"/>
    </location>
    <ligand>
        <name>Mg(2+)</name>
        <dbReference type="ChEBI" id="CHEBI:18420"/>
    </ligand>
</feature>
<evidence type="ECO:0000256" key="11">
    <source>
        <dbReference type="HAMAP-Rule" id="MF_01021"/>
    </source>
</evidence>
<reference evidence="13 14" key="2">
    <citation type="submission" date="2019-01" db="EMBL/GenBank/DDBJ databases">
        <title>Motilimonas pumilus sp. nov., isolated from the gut of sea cucumber (Apostichopus japonicus).</title>
        <authorList>
            <person name="Wang F.-Q."/>
            <person name="Ren L.-H."/>
            <person name="Lin Y.-W."/>
            <person name="Sun G.-H."/>
            <person name="Du Z.-J."/>
            <person name="Zhao J.-X."/>
            <person name="Liu X.-J."/>
            <person name="Liu L.-J."/>
        </authorList>
    </citation>
    <scope>NUCLEOTIDE SEQUENCE [LARGE SCALE GENOMIC DNA]</scope>
    <source>
        <strain evidence="13 14">PLHSC7-2</strain>
    </source>
</reference>
<dbReference type="PANTHER" id="PTHR42945">
    <property type="entry name" value="HISTIDINE BIOSYNTHESIS BIFUNCTIONAL PROTEIN"/>
    <property type="match status" value="1"/>
</dbReference>
<dbReference type="SUPFAM" id="SSF141734">
    <property type="entry name" value="HisI-like"/>
    <property type="match status" value="1"/>
</dbReference>
<evidence type="ECO:0000256" key="6">
    <source>
        <dbReference type="ARBA" id="ARBA00008299"/>
    </source>
</evidence>
<dbReference type="NCBIfam" id="NF000768">
    <property type="entry name" value="PRK00051.1"/>
    <property type="match status" value="1"/>
</dbReference>
<dbReference type="GO" id="GO:0008270">
    <property type="term" value="F:zinc ion binding"/>
    <property type="evidence" value="ECO:0007669"/>
    <property type="project" value="UniProtKB-UniRule"/>
</dbReference>
<comment type="similarity">
    <text evidence="11">Belongs to the PRA-CH family.</text>
</comment>
<feature type="binding site" evidence="11">
    <location>
        <position position="97"/>
    </location>
    <ligand>
        <name>Zn(2+)</name>
        <dbReference type="ChEBI" id="CHEBI:29105"/>
        <note>ligand shared between dimeric partners</note>
    </ligand>
</feature>
<comment type="similarity">
    <text evidence="5">In the C-terminal section; belongs to the PRA-PH family.</text>
</comment>
<comment type="catalytic activity">
    <reaction evidence="2">
        <text>1-(5-phospho-beta-D-ribosyl)-ATP + H2O = 1-(5-phospho-beta-D-ribosyl)-5'-AMP + diphosphate + H(+)</text>
        <dbReference type="Rhea" id="RHEA:22828"/>
        <dbReference type="ChEBI" id="CHEBI:15377"/>
        <dbReference type="ChEBI" id="CHEBI:15378"/>
        <dbReference type="ChEBI" id="CHEBI:33019"/>
        <dbReference type="ChEBI" id="CHEBI:59457"/>
        <dbReference type="ChEBI" id="CHEBI:73183"/>
        <dbReference type="EC" id="3.6.1.31"/>
    </reaction>
</comment>
<evidence type="ECO:0000256" key="7">
    <source>
        <dbReference type="ARBA" id="ARBA00022490"/>
    </source>
</evidence>
<evidence type="ECO:0000256" key="5">
    <source>
        <dbReference type="ARBA" id="ARBA00007731"/>
    </source>
</evidence>
<dbReference type="InterPro" id="IPR026660">
    <property type="entry name" value="PRA-CH"/>
</dbReference>
<keyword evidence="14" id="KW-1185">Reference proteome</keyword>
<evidence type="ECO:0000259" key="12">
    <source>
        <dbReference type="Pfam" id="PF01502"/>
    </source>
</evidence>
<dbReference type="Proteomes" id="UP000283255">
    <property type="component" value="Unassembled WGS sequence"/>
</dbReference>